<organism evidence="1 2">
    <name type="scientific">Stylonychia lemnae</name>
    <name type="common">Ciliate</name>
    <dbReference type="NCBI Taxonomy" id="5949"/>
    <lineage>
        <taxon>Eukaryota</taxon>
        <taxon>Sar</taxon>
        <taxon>Alveolata</taxon>
        <taxon>Ciliophora</taxon>
        <taxon>Intramacronucleata</taxon>
        <taxon>Spirotrichea</taxon>
        <taxon>Stichotrichia</taxon>
        <taxon>Sporadotrichida</taxon>
        <taxon>Oxytrichidae</taxon>
        <taxon>Stylonychinae</taxon>
        <taxon>Stylonychia</taxon>
    </lineage>
</organism>
<dbReference type="Proteomes" id="UP000039865">
    <property type="component" value="Unassembled WGS sequence"/>
</dbReference>
<dbReference type="EMBL" id="CCKQ01011238">
    <property type="protein sequence ID" value="CDW82781.1"/>
    <property type="molecule type" value="Genomic_DNA"/>
</dbReference>
<dbReference type="SUPFAM" id="SSF55961">
    <property type="entry name" value="Bet v1-like"/>
    <property type="match status" value="1"/>
</dbReference>
<dbReference type="AlphaFoldDB" id="A0A078ALN3"/>
<dbReference type="PANTHER" id="PTHR34560">
    <property type="entry name" value="POLYKETIDE CYCLASE/DEHYDRASE/LIPID TRANSPORT SUPERFAMILY PROTEIN"/>
    <property type="match status" value="1"/>
</dbReference>
<dbReference type="OrthoDB" id="319826at2759"/>
<dbReference type="Gene3D" id="3.30.530.20">
    <property type="match status" value="1"/>
</dbReference>
<evidence type="ECO:0000313" key="2">
    <source>
        <dbReference type="Proteomes" id="UP000039865"/>
    </source>
</evidence>
<dbReference type="InParanoid" id="A0A078ALN3"/>
<gene>
    <name evidence="1" type="primary">Contig4855.g5193</name>
    <name evidence="1" type="ORF">STYLEM_11816</name>
</gene>
<sequence length="275" mass="33184">MNDEIQLSVIDDNGERIILSKEQKENELQNCKVYQMFKEDIELQNYFFHELTLLKEKWTCYSEAPERTVYTKREPGQNILSVFFKFKVPTNLFYPLALLSEVDLFQHWMPYILRSEIMHNYSDFRKGLFVERQFPFPLSNRVLILAASAYLVKERKGAMIMIRSFNDARKQNWGFDSNQIPKHNLVEATMERGFMYIEHIDDNSCWYHGMININPNFTFIPDWILNFTVKRMIYVIVGKLQNKDFFENEMIKKRMAERPEFYERVKNRLREFSNI</sequence>
<accession>A0A078ALN3</accession>
<evidence type="ECO:0000313" key="1">
    <source>
        <dbReference type="EMBL" id="CDW82781.1"/>
    </source>
</evidence>
<keyword evidence="2" id="KW-1185">Reference proteome</keyword>
<evidence type="ECO:0008006" key="3">
    <source>
        <dbReference type="Google" id="ProtNLM"/>
    </source>
</evidence>
<protein>
    <recommendedName>
        <fullName evidence="3">START domain-containing protein</fullName>
    </recommendedName>
</protein>
<dbReference type="PANTHER" id="PTHR34560:SF1">
    <property type="entry name" value="START DOMAIN-CONTAINING PROTEIN"/>
    <property type="match status" value="1"/>
</dbReference>
<proteinExistence type="predicted"/>
<dbReference type="InterPro" id="IPR023393">
    <property type="entry name" value="START-like_dom_sf"/>
</dbReference>
<name>A0A078ALN3_STYLE</name>
<reference evidence="1 2" key="1">
    <citation type="submission" date="2014-06" db="EMBL/GenBank/DDBJ databases">
        <authorList>
            <person name="Swart Estienne"/>
        </authorList>
    </citation>
    <scope>NUCLEOTIDE SEQUENCE [LARGE SCALE GENOMIC DNA]</scope>
    <source>
        <strain evidence="1 2">130c</strain>
    </source>
</reference>